<dbReference type="Gene3D" id="1.20.1050.10">
    <property type="match status" value="1"/>
</dbReference>
<dbReference type="InterPro" id="IPR034345">
    <property type="entry name" value="Gtt2-like_N"/>
</dbReference>
<dbReference type="InterPro" id="IPR010987">
    <property type="entry name" value="Glutathione-S-Trfase_C-like"/>
</dbReference>
<dbReference type="SUPFAM" id="SSF52833">
    <property type="entry name" value="Thioredoxin-like"/>
    <property type="match status" value="1"/>
</dbReference>
<dbReference type="Proteomes" id="UP000092952">
    <property type="component" value="Chromosome"/>
</dbReference>
<dbReference type="InterPro" id="IPR004046">
    <property type="entry name" value="GST_C"/>
</dbReference>
<dbReference type="InParanoid" id="A0A1B1YPY7"/>
<evidence type="ECO:0000256" key="1">
    <source>
        <dbReference type="ARBA" id="ARBA00012452"/>
    </source>
</evidence>
<dbReference type="EC" id="2.5.1.18" evidence="1"/>
<dbReference type="GO" id="GO:0043295">
    <property type="term" value="F:glutathione binding"/>
    <property type="evidence" value="ECO:0007669"/>
    <property type="project" value="TreeGrafter"/>
</dbReference>
<evidence type="ECO:0000313" key="6">
    <source>
        <dbReference type="Proteomes" id="UP000092952"/>
    </source>
</evidence>
<reference evidence="6" key="1">
    <citation type="submission" date="2016-03" db="EMBL/GenBank/DDBJ databases">
        <title>Complete genome sequence of Solimmundus cernigliae, representing a novel lineage of polycyclic aromatic hydrocarbon degraders within the Gammaproteobacteria.</title>
        <authorList>
            <person name="Singleton D.R."/>
            <person name="Dickey A.N."/>
            <person name="Scholl E.H."/>
            <person name="Wright F.A."/>
            <person name="Aitken M.D."/>
        </authorList>
    </citation>
    <scope>NUCLEOTIDE SEQUENCE [LARGE SCALE GENOMIC DNA]</scope>
    <source>
        <strain evidence="6">TR3.2</strain>
    </source>
</reference>
<dbReference type="InterPro" id="IPR036249">
    <property type="entry name" value="Thioredoxin-like_sf"/>
</dbReference>
<name>A0A1B1YPY7_9GAMM</name>
<keyword evidence="6" id="KW-1185">Reference proteome</keyword>
<dbReference type="SUPFAM" id="SSF47616">
    <property type="entry name" value="GST C-terminal domain-like"/>
    <property type="match status" value="1"/>
</dbReference>
<dbReference type="InterPro" id="IPR004045">
    <property type="entry name" value="Glutathione_S-Trfase_N"/>
</dbReference>
<feature type="domain" description="GST C-terminal" evidence="4">
    <location>
        <begin position="87"/>
        <end position="203"/>
    </location>
</feature>
<dbReference type="AlphaFoldDB" id="A0A1B1YPY7"/>
<dbReference type="SFLD" id="SFLDG00358">
    <property type="entry name" value="Main_(cytGST)"/>
    <property type="match status" value="1"/>
</dbReference>
<dbReference type="SFLD" id="SFLDS00019">
    <property type="entry name" value="Glutathione_Transferase_(cytos"/>
    <property type="match status" value="1"/>
</dbReference>
<accession>A0A1B1YPY7</accession>
<evidence type="ECO:0000313" key="5">
    <source>
        <dbReference type="EMBL" id="ANX02844.1"/>
    </source>
</evidence>
<gene>
    <name evidence="5" type="ORF">PG2T_00630</name>
</gene>
<dbReference type="STRING" id="1810504.PG2T_00630"/>
<evidence type="ECO:0000256" key="2">
    <source>
        <dbReference type="ARBA" id="ARBA00022679"/>
    </source>
</evidence>
<organism evidence="5 6">
    <name type="scientific">Immundisolibacter cernigliae</name>
    <dbReference type="NCBI Taxonomy" id="1810504"/>
    <lineage>
        <taxon>Bacteria</taxon>
        <taxon>Pseudomonadati</taxon>
        <taxon>Pseudomonadota</taxon>
        <taxon>Gammaproteobacteria</taxon>
        <taxon>Immundisolibacterales</taxon>
        <taxon>Immundisolibacteraceae</taxon>
        <taxon>Immundisolibacter</taxon>
    </lineage>
</organism>
<protein>
    <recommendedName>
        <fullName evidence="1">glutathione transferase</fullName>
        <ecNumber evidence="1">2.5.1.18</ecNumber>
    </recommendedName>
</protein>
<dbReference type="RefSeq" id="WP_068802358.1">
    <property type="nucleotide sequence ID" value="NZ_CP014671.1"/>
</dbReference>
<dbReference type="Pfam" id="PF00043">
    <property type="entry name" value="GST_C"/>
    <property type="match status" value="1"/>
</dbReference>
<dbReference type="OrthoDB" id="9797500at2"/>
<dbReference type="InterPro" id="IPR036282">
    <property type="entry name" value="Glutathione-S-Trfase_C_sf"/>
</dbReference>
<dbReference type="PROSITE" id="PS50405">
    <property type="entry name" value="GST_CTER"/>
    <property type="match status" value="1"/>
</dbReference>
<dbReference type="KEGG" id="gbi:PG2T_00630"/>
<dbReference type="CDD" id="cd03051">
    <property type="entry name" value="GST_N_GTT2_like"/>
    <property type="match status" value="1"/>
</dbReference>
<dbReference type="PROSITE" id="PS50404">
    <property type="entry name" value="GST_NTER"/>
    <property type="match status" value="1"/>
</dbReference>
<feature type="domain" description="GST N-terminal" evidence="3">
    <location>
        <begin position="1"/>
        <end position="82"/>
    </location>
</feature>
<sequence>MKIYEDRVAPNPRRVRVFLAEKGITDVEFVAVSIGEGGILAPQFLRRNALAQVPVLELDDGSCLTESVAICRYFEYLHPKPALFGEPGLEMARVEMWNRRMEFELFWPIANVFRHIHPFFKGKHPQLPEYGEVCRAHALKRLDWLDGELADGRPFIAGDRYTIADVTALCGIDFGRISGIRIGERPHLARWHAAVSARPSAQA</sequence>
<dbReference type="GO" id="GO:0005737">
    <property type="term" value="C:cytoplasm"/>
    <property type="evidence" value="ECO:0007669"/>
    <property type="project" value="TreeGrafter"/>
</dbReference>
<proteinExistence type="predicted"/>
<dbReference type="GO" id="GO:0004364">
    <property type="term" value="F:glutathione transferase activity"/>
    <property type="evidence" value="ECO:0007669"/>
    <property type="project" value="UniProtKB-EC"/>
</dbReference>
<dbReference type="EMBL" id="CP014671">
    <property type="protein sequence ID" value="ANX02844.1"/>
    <property type="molecule type" value="Genomic_DNA"/>
</dbReference>
<dbReference type="PANTHER" id="PTHR43900:SF97">
    <property type="entry name" value="GLUTATHIONE TRANSFERASE"/>
    <property type="match status" value="1"/>
</dbReference>
<dbReference type="PANTHER" id="PTHR43900">
    <property type="entry name" value="GLUTATHIONE S-TRANSFERASE RHO"/>
    <property type="match status" value="1"/>
</dbReference>
<keyword evidence="2 5" id="KW-0808">Transferase</keyword>
<evidence type="ECO:0000259" key="4">
    <source>
        <dbReference type="PROSITE" id="PS50405"/>
    </source>
</evidence>
<dbReference type="Gene3D" id="3.40.30.10">
    <property type="entry name" value="Glutaredoxin"/>
    <property type="match status" value="1"/>
</dbReference>
<dbReference type="InterPro" id="IPR040079">
    <property type="entry name" value="Glutathione_S-Trfase"/>
</dbReference>
<dbReference type="Pfam" id="PF13409">
    <property type="entry name" value="GST_N_2"/>
    <property type="match status" value="1"/>
</dbReference>
<evidence type="ECO:0000259" key="3">
    <source>
        <dbReference type="PROSITE" id="PS50404"/>
    </source>
</evidence>